<protein>
    <recommendedName>
        <fullName evidence="2">Reverse transcriptase domain-containing protein</fullName>
    </recommendedName>
</protein>
<dbReference type="Pfam" id="PF03372">
    <property type="entry name" value="Exo_endo_phos"/>
    <property type="match status" value="1"/>
</dbReference>
<dbReference type="InterPro" id="IPR012337">
    <property type="entry name" value="RNaseH-like_sf"/>
</dbReference>
<dbReference type="InterPro" id="IPR036397">
    <property type="entry name" value="RNaseH_sf"/>
</dbReference>
<dbReference type="Pfam" id="PF14111">
    <property type="entry name" value="DUF4283"/>
    <property type="match status" value="1"/>
</dbReference>
<dbReference type="SUPFAM" id="SSF56219">
    <property type="entry name" value="DNase I-like"/>
    <property type="match status" value="1"/>
</dbReference>
<gene>
    <name evidence="3" type="ORF">FSB_LOCUS21623</name>
</gene>
<evidence type="ECO:0000259" key="2">
    <source>
        <dbReference type="PROSITE" id="PS50878"/>
    </source>
</evidence>
<accession>A0A2N9G3I8</accession>
<feature type="domain" description="Reverse transcriptase" evidence="2">
    <location>
        <begin position="919"/>
        <end position="1201"/>
    </location>
</feature>
<dbReference type="InterPro" id="IPR005135">
    <property type="entry name" value="Endo/exonuclease/phosphatase"/>
</dbReference>
<name>A0A2N9G3I8_FAGSY</name>
<dbReference type="GO" id="GO:0004523">
    <property type="term" value="F:RNA-DNA hybrid ribonuclease activity"/>
    <property type="evidence" value="ECO:0007669"/>
    <property type="project" value="InterPro"/>
</dbReference>
<sequence>MEEIDGLWKRFSLKDQEDDKFDLSSMAQQDKPTLAAKFFTRRTINIEAVARTFKPLWQTKNNFSLQDVGDNMVLVEFEDRSDLERVLIGEPWSYDKYLIAFQRVGDGREVEDLLFNRVDFWVQIHNLPILCMKKSVAERLGRSIGEVVRTQVQDEDTGNGRCMRVRVKVDITKPLNRGRKIGLANGGEGWVSFKYERLPNFCYWCGIPTHGERDCEEWLKTTDEEKDKDPEYGVWLRASQDRVLRRVQVTVEGRSRSTSKPMGGEQAVPPSPQAPTKPAVVHSPPTELDPTDMETTEYLGGINKATDFAAQNSATFEDQLRAIDMALNYTSVIPEKSGTAGSKQSKGPDEWIGPGSPILIHKKASTSAKDTRSPLGEITNKVAASTHKPNVGTWKKMARAKGQGTHDTRKFSVAEKRACDEVVQVEEEELRSQKTARVLENDFLSAAAGTVQELANMVRVKDPSAIFVMETWSHEEYLEKVRCLLHFNSKLVVQSNNKGGGLALYWKDDFQVTIKSYSSSHIDAIIKEGSEDAWRLTGIYGAPEAQRREETWALLRHLDSKFQLPWCCIGDFNEILKLEEMKGRFARPDRQMRGFRSALDDCGLVDLRYRGFPFTWCNNRDPPFTTWVRLDRAVANMEWLHRFPMAQVEHIDVSKSDHKCLWLSCLPPVVTRSKRRPFRFEEIWMTDGGCEDGGCEETIMKAWEMSKPGTRMFKVWHKLKECKKQLGEWSRKSFGNIKKQIEILQQRIKQAESLAIQDRVHANINGLRKELNLLLGKEEKFWRQRSRTSWLAQGDRNTKYFHGRATQRRRRNSVSKLCDERGRWHESNEEIAELMIEYYTTLFTTSNPTHLAEATSEVQKVVTLEMNNNLTREFKAEEVEQAIQQMAPSKAPGPDGMPPIFYQKYWHVVGSDVTTAVLSCLNSGSLLKSINHTFITLIPKVKNPEKVTDFRPISLCNVIYKLVSKVLANRLKVILPQLVSDSQSAFVPGRLITDNVLVAFETLHHMHHNKIGREGAMAMKLDMSKAYDRVEWSYLEQIMKKMGFHQKWIGLMTECISSVSYSILINGEPHGNIHPSRGLRQGDPLSPYLFLLCAEGFHSLLKKAESNGDIQGVSLCRGGPKITHLFFADDSLLFAKATTTACEKIQSMLGQYEKASGQQVNRDKTTIFFSKAVPIPTQNAIKESLNVPVIRQYEKYLGLPSLIGRKRAESFTQIKERVWHKLKGWKEKLLSQAGREVLIKAVAQAIPAYSMSCFRLPIKLCKELEAMIRRFWWSNNSDQQKVNWVSWRKLCEPKNMGGMGFRDLQKFNEALLAKQVWRLMHDTSSLFYRVFKAKFFPNCSILEADPKIRGSYAWQSIMKSRELLIKGGVWRVGDGRRIKIWKNRWLLEDNHRTIITHGPQLLQDCTVDQLIIKPKMEWDTTLIDKLFLPYDAEAIKSIPLSERAPPDRFYWPGTAHGLYTVRSGYQALLHNEKQQLPGSSTTDALQPIWKAVWSLRIPKKCQLFVWRASREALPTRVNLCKRHIPIDPKCENCRKCPEDVLHAVWSCPVLTPVWDKEPWIHSLRATPIMDFADLFSKVLDIGTYQNTEAFSIICWSLWQRRNKQRLHQEVEAIDQVSTRARAYLDEFVSSIEPLQPAEPTPTLVIKWQPPSRHNFKINYDGAVFKETNEAGIGVVVRNKAGHVMASLVQKVRYPQSVENIEDKTWAAKRAVQFVSEIGLKEAEFEGDSKTIVAALNDPHHCPTHYGLLIADAKSLAHALDSYCFTHVKRQGNGLAHALARMAKHTDILEVWMEDVPPPLQQLYLSDFPIQ</sequence>
<dbReference type="EMBL" id="OIVN01001421">
    <property type="protein sequence ID" value="SPC93741.1"/>
    <property type="molecule type" value="Genomic_DNA"/>
</dbReference>
<dbReference type="Gene3D" id="3.30.420.10">
    <property type="entry name" value="Ribonuclease H-like superfamily/Ribonuclease H"/>
    <property type="match status" value="1"/>
</dbReference>
<feature type="region of interest" description="Disordered" evidence="1">
    <location>
        <begin position="252"/>
        <end position="288"/>
    </location>
</feature>
<organism evidence="3">
    <name type="scientific">Fagus sylvatica</name>
    <name type="common">Beechnut</name>
    <dbReference type="NCBI Taxonomy" id="28930"/>
    <lineage>
        <taxon>Eukaryota</taxon>
        <taxon>Viridiplantae</taxon>
        <taxon>Streptophyta</taxon>
        <taxon>Embryophyta</taxon>
        <taxon>Tracheophyta</taxon>
        <taxon>Spermatophyta</taxon>
        <taxon>Magnoliopsida</taxon>
        <taxon>eudicotyledons</taxon>
        <taxon>Gunneridae</taxon>
        <taxon>Pentapetalae</taxon>
        <taxon>rosids</taxon>
        <taxon>fabids</taxon>
        <taxon>Fagales</taxon>
        <taxon>Fagaceae</taxon>
        <taxon>Fagus</taxon>
    </lineage>
</organism>
<dbReference type="CDD" id="cd01650">
    <property type="entry name" value="RT_nLTR_like"/>
    <property type="match status" value="1"/>
</dbReference>
<dbReference type="InterPro" id="IPR036691">
    <property type="entry name" value="Endo/exonu/phosph_ase_sf"/>
</dbReference>
<proteinExistence type="predicted"/>
<dbReference type="InterPro" id="IPR002156">
    <property type="entry name" value="RNaseH_domain"/>
</dbReference>
<dbReference type="PANTHER" id="PTHR33116">
    <property type="entry name" value="REVERSE TRANSCRIPTASE ZINC-BINDING DOMAIN-CONTAINING PROTEIN-RELATED-RELATED"/>
    <property type="match status" value="1"/>
</dbReference>
<dbReference type="CDD" id="cd06222">
    <property type="entry name" value="RNase_H_like"/>
    <property type="match status" value="1"/>
</dbReference>
<reference evidence="3" key="1">
    <citation type="submission" date="2018-02" db="EMBL/GenBank/DDBJ databases">
        <authorList>
            <person name="Cohen D.B."/>
            <person name="Kent A.D."/>
        </authorList>
    </citation>
    <scope>NUCLEOTIDE SEQUENCE</scope>
</reference>
<dbReference type="InterPro" id="IPR025558">
    <property type="entry name" value="DUF4283"/>
</dbReference>
<dbReference type="PROSITE" id="PS50878">
    <property type="entry name" value="RT_POL"/>
    <property type="match status" value="1"/>
</dbReference>
<dbReference type="SUPFAM" id="SSF56672">
    <property type="entry name" value="DNA/RNA polymerases"/>
    <property type="match status" value="1"/>
</dbReference>
<dbReference type="InterPro" id="IPR044730">
    <property type="entry name" value="RNase_H-like_dom_plant"/>
</dbReference>
<dbReference type="InterPro" id="IPR025836">
    <property type="entry name" value="Zn_knuckle_CX2CX4HX4C"/>
</dbReference>
<dbReference type="InterPro" id="IPR026960">
    <property type="entry name" value="RVT-Znf"/>
</dbReference>
<dbReference type="InterPro" id="IPR000477">
    <property type="entry name" value="RT_dom"/>
</dbReference>
<dbReference type="InterPro" id="IPR043502">
    <property type="entry name" value="DNA/RNA_pol_sf"/>
</dbReference>
<dbReference type="Pfam" id="PF00078">
    <property type="entry name" value="RVT_1"/>
    <property type="match status" value="1"/>
</dbReference>
<dbReference type="Gene3D" id="3.60.10.10">
    <property type="entry name" value="Endonuclease/exonuclease/phosphatase"/>
    <property type="match status" value="1"/>
</dbReference>
<dbReference type="GO" id="GO:0003676">
    <property type="term" value="F:nucleic acid binding"/>
    <property type="evidence" value="ECO:0007669"/>
    <property type="project" value="InterPro"/>
</dbReference>
<dbReference type="PANTHER" id="PTHR33116:SF86">
    <property type="entry name" value="REVERSE TRANSCRIPTASE DOMAIN-CONTAINING PROTEIN"/>
    <property type="match status" value="1"/>
</dbReference>
<evidence type="ECO:0000256" key="1">
    <source>
        <dbReference type="SAM" id="MobiDB-lite"/>
    </source>
</evidence>
<dbReference type="Pfam" id="PF13456">
    <property type="entry name" value="RVT_3"/>
    <property type="match status" value="1"/>
</dbReference>
<dbReference type="SUPFAM" id="SSF53098">
    <property type="entry name" value="Ribonuclease H-like"/>
    <property type="match status" value="1"/>
</dbReference>
<evidence type="ECO:0000313" key="3">
    <source>
        <dbReference type="EMBL" id="SPC93741.1"/>
    </source>
</evidence>
<dbReference type="Pfam" id="PF14392">
    <property type="entry name" value="zf-CCHC_4"/>
    <property type="match status" value="1"/>
</dbReference>
<dbReference type="Pfam" id="PF13966">
    <property type="entry name" value="zf-RVT"/>
    <property type="match status" value="1"/>
</dbReference>